<comment type="function">
    <text evidence="6">Regulatory protein of the TOL plasmid xyl operons. XylS activates the xylXYZLTEGFJQKIH operon required for the degradation of toluene, m-xylene and p-xylene.</text>
</comment>
<dbReference type="Gene3D" id="1.10.10.60">
    <property type="entry name" value="Homeodomain-like"/>
    <property type="match status" value="2"/>
</dbReference>
<dbReference type="SUPFAM" id="SSF46689">
    <property type="entry name" value="Homeodomain-like"/>
    <property type="match status" value="2"/>
</dbReference>
<name>A0ABS3AI31_9PSED</name>
<dbReference type="PROSITE" id="PS00041">
    <property type="entry name" value="HTH_ARAC_FAMILY_1"/>
    <property type="match status" value="1"/>
</dbReference>
<dbReference type="PANTHER" id="PTHR46796:SF6">
    <property type="entry name" value="ARAC SUBFAMILY"/>
    <property type="match status" value="1"/>
</dbReference>
<dbReference type="PROSITE" id="PS01124">
    <property type="entry name" value="HTH_ARAC_FAMILY_2"/>
    <property type="match status" value="1"/>
</dbReference>
<keyword evidence="4" id="KW-0010">Activator</keyword>
<dbReference type="Pfam" id="PF12833">
    <property type="entry name" value="HTH_18"/>
    <property type="match status" value="1"/>
</dbReference>
<evidence type="ECO:0000256" key="3">
    <source>
        <dbReference type="ARBA" id="ARBA00023125"/>
    </source>
</evidence>
<dbReference type="EMBL" id="JADEVO010000018">
    <property type="protein sequence ID" value="MBN3966434.1"/>
    <property type="molecule type" value="Genomic_DNA"/>
</dbReference>
<dbReference type="SMART" id="SM00342">
    <property type="entry name" value="HTH_ARAC"/>
    <property type="match status" value="1"/>
</dbReference>
<dbReference type="PANTHER" id="PTHR46796">
    <property type="entry name" value="HTH-TYPE TRANSCRIPTIONAL ACTIVATOR RHAS-RELATED"/>
    <property type="match status" value="1"/>
</dbReference>
<keyword evidence="2" id="KW-0805">Transcription regulation</keyword>
<reference evidence="9 10" key="1">
    <citation type="journal article" date="2021" name="Int. J. Syst. Evol. Microbiol.">
        <title>Pseudomonas piscium sp. nov., Pseudomonas pisciculturae sp. nov., Pseudomonas mucoides sp. nov. and Pseudomonas neuropathica sp. nov. isolated from rainbow trout.</title>
        <authorList>
            <person name="Duman M."/>
            <person name="Mulet M."/>
            <person name="Altun S."/>
            <person name="Saticioglu I.B."/>
            <person name="Gomila M."/>
            <person name="Lalucat J."/>
            <person name="Garcia-Valdes E."/>
        </authorList>
    </citation>
    <scope>NUCLEOTIDE SEQUENCE [LARGE SCALE GENOMIC DNA]</scope>
    <source>
        <strain evidence="9 10">LMG 28632</strain>
    </source>
</reference>
<evidence type="ECO:0000256" key="1">
    <source>
        <dbReference type="ARBA" id="ARBA00004496"/>
    </source>
</evidence>
<dbReference type="InterPro" id="IPR018062">
    <property type="entry name" value="HTH_AraC-typ_CS"/>
</dbReference>
<keyword evidence="10" id="KW-1185">Reference proteome</keyword>
<evidence type="ECO:0000256" key="5">
    <source>
        <dbReference type="ARBA" id="ARBA00023163"/>
    </source>
</evidence>
<dbReference type="InterPro" id="IPR009057">
    <property type="entry name" value="Homeodomain-like_sf"/>
</dbReference>
<evidence type="ECO:0000259" key="8">
    <source>
        <dbReference type="PROSITE" id="PS01124"/>
    </source>
</evidence>
<keyword evidence="3" id="KW-0238">DNA-binding</keyword>
<organism evidence="9 10">
    <name type="scientific">Pseudomonas gregormendelii</name>
    <dbReference type="NCBI Taxonomy" id="1628277"/>
    <lineage>
        <taxon>Bacteria</taxon>
        <taxon>Pseudomonadati</taxon>
        <taxon>Pseudomonadota</taxon>
        <taxon>Gammaproteobacteria</taxon>
        <taxon>Pseudomonadales</taxon>
        <taxon>Pseudomonadaceae</taxon>
        <taxon>Pseudomonas</taxon>
    </lineage>
</organism>
<sequence length="340" mass="37503">MPALESLQVFQALNRSAHARLEHSAELGDGMAAALWNNHHDAQDYEAPSHHTLSCYIGGGTGTFRRDQPGIMGGPDKLCILPAEHPSAWVINGDIRLAHVYFSPEQFALGCVTLLDREPRELLLREHTFLDDPIQVRRFRQLIALNWDEPGERLLTNSLAHEMLSHVLLGQVGKREGLRLKGGLAAHQRRQLVEFIDSQLAEPISLGQLAGLCALSEYHFARMFRQSFGLPPHQYVLARRLRRAQDLLRTSAQPLGEIALACGFSSASHFTNRFRQALGGTPGDYRQAFLRQAWGVGACAAAFVRTPAYSTASPAANPPSKRRTGSPPRCSTCDQTGSSR</sequence>
<comment type="subcellular location">
    <subcellularLocation>
        <location evidence="1">Cytoplasm</location>
    </subcellularLocation>
</comment>
<dbReference type="InterPro" id="IPR018060">
    <property type="entry name" value="HTH_AraC"/>
</dbReference>
<evidence type="ECO:0000313" key="9">
    <source>
        <dbReference type="EMBL" id="MBN3966434.1"/>
    </source>
</evidence>
<evidence type="ECO:0000313" key="10">
    <source>
        <dbReference type="Proteomes" id="UP000772591"/>
    </source>
</evidence>
<dbReference type="Proteomes" id="UP000772591">
    <property type="component" value="Unassembled WGS sequence"/>
</dbReference>
<keyword evidence="5" id="KW-0804">Transcription</keyword>
<dbReference type="InterPro" id="IPR020449">
    <property type="entry name" value="Tscrpt_reg_AraC-type_HTH"/>
</dbReference>
<accession>A0ABS3AI31</accession>
<feature type="domain" description="HTH araC/xylS-type" evidence="8">
    <location>
        <begin position="190"/>
        <end position="288"/>
    </location>
</feature>
<evidence type="ECO:0000256" key="7">
    <source>
        <dbReference type="SAM" id="MobiDB-lite"/>
    </source>
</evidence>
<comment type="caution">
    <text evidence="9">The sequence shown here is derived from an EMBL/GenBank/DDBJ whole genome shotgun (WGS) entry which is preliminary data.</text>
</comment>
<evidence type="ECO:0000256" key="4">
    <source>
        <dbReference type="ARBA" id="ARBA00023159"/>
    </source>
</evidence>
<dbReference type="InterPro" id="IPR050204">
    <property type="entry name" value="AraC_XylS_family_regulators"/>
</dbReference>
<gene>
    <name evidence="9" type="ORF">IMW75_14270</name>
</gene>
<dbReference type="PRINTS" id="PR00032">
    <property type="entry name" value="HTHARAC"/>
</dbReference>
<evidence type="ECO:0000256" key="6">
    <source>
        <dbReference type="ARBA" id="ARBA00037345"/>
    </source>
</evidence>
<proteinExistence type="predicted"/>
<feature type="region of interest" description="Disordered" evidence="7">
    <location>
        <begin position="310"/>
        <end position="340"/>
    </location>
</feature>
<protein>
    <submittedName>
        <fullName evidence="9">Helix-turn-helix transcriptional regulator</fullName>
    </submittedName>
</protein>
<evidence type="ECO:0000256" key="2">
    <source>
        <dbReference type="ARBA" id="ARBA00023015"/>
    </source>
</evidence>